<protein>
    <submittedName>
        <fullName evidence="3">Putative regulatory protein, FmdB family</fullName>
    </submittedName>
</protein>
<evidence type="ECO:0000259" key="2">
    <source>
        <dbReference type="SMART" id="SM00834"/>
    </source>
</evidence>
<feature type="compositionally biased region" description="Low complexity" evidence="1">
    <location>
        <begin position="73"/>
        <end position="88"/>
    </location>
</feature>
<feature type="compositionally biased region" description="Basic and acidic residues" evidence="1">
    <location>
        <begin position="63"/>
        <end position="72"/>
    </location>
</feature>
<reference evidence="3 4" key="2">
    <citation type="submission" date="2015-01" db="EMBL/GenBank/DDBJ databases">
        <title>Complete genome sequence of Pyrinomonas methylaliphatogenes type strain K22T.</title>
        <authorList>
            <person name="Lee K.C.Y."/>
            <person name="Power J.F."/>
            <person name="Dunfield P.F."/>
            <person name="Morgan X.C."/>
            <person name="Huttenhower C."/>
            <person name="Stott M.B."/>
        </authorList>
    </citation>
    <scope>NUCLEOTIDE SEQUENCE [LARGE SCALE GENOMIC DNA]</scope>
    <source>
        <strain evidence="3 4">K22</strain>
    </source>
</reference>
<feature type="domain" description="Putative regulatory protein FmdB zinc ribbon" evidence="2">
    <location>
        <begin position="1"/>
        <end position="41"/>
    </location>
</feature>
<proteinExistence type="predicted"/>
<dbReference type="RefSeq" id="WP_041978817.1">
    <property type="nucleotide sequence ID" value="NZ_CBXV010000008.1"/>
</dbReference>
<reference evidence="3 4" key="1">
    <citation type="submission" date="2013-12" db="EMBL/GenBank/DDBJ databases">
        <authorList>
            <person name="Stott M."/>
        </authorList>
    </citation>
    <scope>NUCLEOTIDE SEQUENCE [LARGE SCALE GENOMIC DNA]</scope>
    <source>
        <strain evidence="3 4">K22</strain>
    </source>
</reference>
<name>A0A0B6X1T8_9BACT</name>
<organism evidence="3 4">
    <name type="scientific">Pyrinomonas methylaliphatogenes</name>
    <dbReference type="NCBI Taxonomy" id="454194"/>
    <lineage>
        <taxon>Bacteria</taxon>
        <taxon>Pseudomonadati</taxon>
        <taxon>Acidobacteriota</taxon>
        <taxon>Blastocatellia</taxon>
        <taxon>Blastocatellales</taxon>
        <taxon>Pyrinomonadaceae</taxon>
        <taxon>Pyrinomonas</taxon>
    </lineage>
</organism>
<dbReference type="EMBL" id="CBXV010000008">
    <property type="protein sequence ID" value="CDM66335.1"/>
    <property type="molecule type" value="Genomic_DNA"/>
</dbReference>
<sequence length="88" mass="9461">MPIYEYLCKACDTRLEVLQKINDDPLTTCPECGGNLEKQWSLSGFQFKGSGWYVTDYARKGSAESGKKEGSSGEKAQSAATAASANAD</sequence>
<accession>A0A0B6X1T8</accession>
<gene>
    <name evidence="3" type="ORF">PYK22_02362</name>
</gene>
<feature type="region of interest" description="Disordered" evidence="1">
    <location>
        <begin position="63"/>
        <end position="88"/>
    </location>
</feature>
<dbReference type="SMART" id="SM00834">
    <property type="entry name" value="CxxC_CXXC_SSSS"/>
    <property type="match status" value="1"/>
</dbReference>
<dbReference type="Proteomes" id="UP000031518">
    <property type="component" value="Unassembled WGS sequence"/>
</dbReference>
<evidence type="ECO:0000313" key="4">
    <source>
        <dbReference type="Proteomes" id="UP000031518"/>
    </source>
</evidence>
<dbReference type="PANTHER" id="PTHR34404">
    <property type="entry name" value="REGULATORY PROTEIN, FMDB FAMILY"/>
    <property type="match status" value="1"/>
</dbReference>
<dbReference type="NCBIfam" id="TIGR02605">
    <property type="entry name" value="CxxC_CxxC_SSSS"/>
    <property type="match status" value="1"/>
</dbReference>
<dbReference type="InterPro" id="IPR013429">
    <property type="entry name" value="Regulatory_FmdB_Zinc_ribbon"/>
</dbReference>
<dbReference type="Pfam" id="PF09723">
    <property type="entry name" value="Zn_ribbon_8"/>
    <property type="match status" value="1"/>
</dbReference>
<dbReference type="OrthoDB" id="9813321at2"/>
<evidence type="ECO:0000313" key="3">
    <source>
        <dbReference type="EMBL" id="CDM66335.1"/>
    </source>
</evidence>
<keyword evidence="4" id="KW-1185">Reference proteome</keyword>
<dbReference type="PANTHER" id="PTHR34404:SF2">
    <property type="entry name" value="CONSERVED SERINE RICH PROTEIN"/>
    <property type="match status" value="1"/>
</dbReference>
<evidence type="ECO:0000256" key="1">
    <source>
        <dbReference type="SAM" id="MobiDB-lite"/>
    </source>
</evidence>
<dbReference type="AlphaFoldDB" id="A0A0B6X1T8"/>